<dbReference type="InterPro" id="IPR056693">
    <property type="entry name" value="DUF7791"/>
</dbReference>
<feature type="domain" description="DUF7791" evidence="3">
    <location>
        <begin position="578"/>
        <end position="712"/>
    </location>
</feature>
<feature type="domain" description="Nephrocystin 3-like N-terminal" evidence="2">
    <location>
        <begin position="294"/>
        <end position="469"/>
    </location>
</feature>
<protein>
    <recommendedName>
        <fullName evidence="6">NACHT domain-containing protein</fullName>
    </recommendedName>
</protein>
<dbReference type="PANTHER" id="PTHR10039">
    <property type="entry name" value="AMELOGENIN"/>
    <property type="match status" value="1"/>
</dbReference>
<dbReference type="Proteomes" id="UP001629113">
    <property type="component" value="Unassembled WGS sequence"/>
</dbReference>
<dbReference type="Pfam" id="PF24883">
    <property type="entry name" value="NPHP3_N"/>
    <property type="match status" value="1"/>
</dbReference>
<evidence type="ECO:0000259" key="2">
    <source>
        <dbReference type="Pfam" id="PF24883"/>
    </source>
</evidence>
<keyword evidence="1" id="KW-0677">Repeat</keyword>
<evidence type="ECO:0000259" key="3">
    <source>
        <dbReference type="Pfam" id="PF25053"/>
    </source>
</evidence>
<gene>
    <name evidence="4" type="ORF">PVAG01_02072</name>
</gene>
<comment type="caution">
    <text evidence="4">The sequence shown here is derived from an EMBL/GenBank/DDBJ whole genome shotgun (WGS) entry which is preliminary data.</text>
</comment>
<dbReference type="Pfam" id="PF25053">
    <property type="entry name" value="DUF7791"/>
    <property type="match status" value="1"/>
</dbReference>
<keyword evidence="5" id="KW-1185">Reference proteome</keyword>
<evidence type="ECO:0008006" key="6">
    <source>
        <dbReference type="Google" id="ProtNLM"/>
    </source>
</evidence>
<reference evidence="4 5" key="1">
    <citation type="submission" date="2024-06" db="EMBL/GenBank/DDBJ databases">
        <title>Complete genome of Phlyctema vagabunda strain 19-DSS-EL-015.</title>
        <authorList>
            <person name="Fiorenzani C."/>
        </authorList>
    </citation>
    <scope>NUCLEOTIDE SEQUENCE [LARGE SCALE GENOMIC DNA]</scope>
    <source>
        <strain evidence="4 5">19-DSS-EL-015</strain>
    </source>
</reference>
<dbReference type="InterPro" id="IPR056884">
    <property type="entry name" value="NPHP3-like_N"/>
</dbReference>
<name>A0ABR4PPK9_9HELO</name>
<dbReference type="SUPFAM" id="SSF52540">
    <property type="entry name" value="P-loop containing nucleoside triphosphate hydrolases"/>
    <property type="match status" value="1"/>
</dbReference>
<evidence type="ECO:0000256" key="1">
    <source>
        <dbReference type="ARBA" id="ARBA00022737"/>
    </source>
</evidence>
<dbReference type="InterPro" id="IPR027417">
    <property type="entry name" value="P-loop_NTPase"/>
</dbReference>
<dbReference type="PANTHER" id="PTHR10039:SF5">
    <property type="entry name" value="NACHT DOMAIN-CONTAINING PROTEIN"/>
    <property type="match status" value="1"/>
</dbReference>
<evidence type="ECO:0000313" key="4">
    <source>
        <dbReference type="EMBL" id="KAL3425281.1"/>
    </source>
</evidence>
<evidence type="ECO:0000313" key="5">
    <source>
        <dbReference type="Proteomes" id="UP001629113"/>
    </source>
</evidence>
<dbReference type="Gene3D" id="3.40.50.300">
    <property type="entry name" value="P-loop containing nucleotide triphosphate hydrolases"/>
    <property type="match status" value="1"/>
</dbReference>
<organism evidence="4 5">
    <name type="scientific">Phlyctema vagabunda</name>
    <dbReference type="NCBI Taxonomy" id="108571"/>
    <lineage>
        <taxon>Eukaryota</taxon>
        <taxon>Fungi</taxon>
        <taxon>Dikarya</taxon>
        <taxon>Ascomycota</taxon>
        <taxon>Pezizomycotina</taxon>
        <taxon>Leotiomycetes</taxon>
        <taxon>Helotiales</taxon>
        <taxon>Dermateaceae</taxon>
        <taxon>Phlyctema</taxon>
    </lineage>
</organism>
<proteinExistence type="predicted"/>
<accession>A0ABR4PPK9</accession>
<sequence>MDPLTAISMASAVVQFVDFGRKVLSKSYELSRSVDGVLLEVADLACVTRDLQTVSSRLHGRDDEDEEAQARSPPTIEERQLEDMAVRCSAAAEQLSAKLNLLSSKQTTKNQRWRSVRQALKTVWAKDEIDQMASMLDRFRNELQMHVLVSTKMKTDRLEIQNSALMHLLDLRAREILQLLERNESPFRNDDIAAQTLVVTQLHEEVKRHDTDEHLRTRADIIQAIEDHKRGYFSESRCSSSRSTEINETLIEDALLDSLRFPTMSHRYDTVTDAHAKTFDWIFHAQPASPTAWSNFSTWLSEGEGAYWINGKAGSGKSTLMRYICEDARTARLLARWAGSGSGSPEHLLMGNFFFWNSGSPDQASQLGLLRSVLYSILHRKRHLLCDIFPARMERLQKSVRASSQHPWPEQPWTVPEVKRAARELFRRDLGHVCIFIDGLDEYAGDVSETIQLVNSLVTPRVKFCLSSRPLVQFKAAYEGYPSLRLQDLTADDIRTFVTDKLQTDERTAALTSCTAAEIKRLADEVQDKAKGVFLWVQVVVESLLRGISNGDHMEHLEQRLIRVPSDLKRLYAAMFASIPAIYGAESAQIFQMMETYTALDVRHGMDAETLYFALTETYESVHVQAIGPLRFPELSTRLRHVDRRLKVCCAGLLEMTSSRNTVAYIHKTAREFVREQATWAAVMHQTPTGFVAADAILKSLIFELKTCHLYKALRRDLLYEVSTFIGNMVRSGREPAMGLLATFENIYAYLIQHDAVGEHYPKDFLALAVEIPLQSYVCARLHLLEGSQPTTTTTLLLSRSGEDRSYLSYAARLSASLRNFHARRDMIALLVRHSSYDDLQEGWAEHLKCMLDVRAKRPSTEARLLETVRLYLVHGADPASRVVSTQRRIDGEKEIAGCGGDKASCSAVDVLGAEVLGRRWFL</sequence>
<dbReference type="EMBL" id="JBFCZG010000002">
    <property type="protein sequence ID" value="KAL3425281.1"/>
    <property type="molecule type" value="Genomic_DNA"/>
</dbReference>